<protein>
    <submittedName>
        <fullName evidence="2">Uncharacterized protein</fullName>
    </submittedName>
</protein>
<name>A0A4P9VLR6_9GAMM</name>
<evidence type="ECO:0000256" key="1">
    <source>
        <dbReference type="SAM" id="MobiDB-lite"/>
    </source>
</evidence>
<feature type="region of interest" description="Disordered" evidence="1">
    <location>
        <begin position="1"/>
        <end position="26"/>
    </location>
</feature>
<accession>A0A4P9VLR6</accession>
<dbReference type="Proteomes" id="UP000257039">
    <property type="component" value="Unassembled WGS sequence"/>
</dbReference>
<sequence>MGRRGSLNNAQRKSAPKCKQRWPAGLPFGIPGKEELIEGTIQQAPQPLRQFTQDLLQTYNPS</sequence>
<organism evidence="2 3">
    <name type="scientific">Zooshikella ganghwensis</name>
    <dbReference type="NCBI Taxonomy" id="202772"/>
    <lineage>
        <taxon>Bacteria</taxon>
        <taxon>Pseudomonadati</taxon>
        <taxon>Pseudomonadota</taxon>
        <taxon>Gammaproteobacteria</taxon>
        <taxon>Oceanospirillales</taxon>
        <taxon>Zooshikellaceae</taxon>
        <taxon>Zooshikella</taxon>
    </lineage>
</organism>
<feature type="compositionally biased region" description="Polar residues" evidence="1">
    <location>
        <begin position="1"/>
        <end position="12"/>
    </location>
</feature>
<comment type="caution">
    <text evidence="2">The sequence shown here is derived from an EMBL/GenBank/DDBJ whole genome shotgun (WGS) entry which is preliminary data.</text>
</comment>
<reference evidence="2 3" key="1">
    <citation type="submission" date="2017-04" db="EMBL/GenBank/DDBJ databases">
        <title>Draft genome sequence of Zooshikella ganghwensis VG4 isolated from Red Sea sediments.</title>
        <authorList>
            <person name="Rehman Z."/>
            <person name="Alam I."/>
            <person name="Kamau A."/>
            <person name="Bajic V."/>
            <person name="Leiknes T."/>
        </authorList>
    </citation>
    <scope>NUCLEOTIDE SEQUENCE [LARGE SCALE GENOMIC DNA]</scope>
    <source>
        <strain evidence="2 3">VG4</strain>
    </source>
</reference>
<dbReference type="EMBL" id="NDXW01000001">
    <property type="protein sequence ID" value="RDH43776.1"/>
    <property type="molecule type" value="Genomic_DNA"/>
</dbReference>
<proteinExistence type="predicted"/>
<evidence type="ECO:0000313" key="3">
    <source>
        <dbReference type="Proteomes" id="UP000257039"/>
    </source>
</evidence>
<keyword evidence="3" id="KW-1185">Reference proteome</keyword>
<dbReference type="AlphaFoldDB" id="A0A4P9VLR6"/>
<evidence type="ECO:0000313" key="2">
    <source>
        <dbReference type="EMBL" id="RDH43776.1"/>
    </source>
</evidence>
<gene>
    <name evidence="2" type="ORF">B9G39_10165</name>
</gene>